<dbReference type="EMBL" id="CP016761">
    <property type="protein sequence ID" value="ANX12381.1"/>
    <property type="molecule type" value="Genomic_DNA"/>
</dbReference>
<evidence type="ECO:0000256" key="4">
    <source>
        <dbReference type="ARBA" id="ARBA00022692"/>
    </source>
</evidence>
<dbReference type="InterPro" id="IPR000515">
    <property type="entry name" value="MetI-like"/>
</dbReference>
<name>A0A1B1Z4N7_9BACL</name>
<dbReference type="RefSeq" id="WP_066289657.1">
    <property type="nucleotide sequence ID" value="NZ_CP016761.1"/>
</dbReference>
<evidence type="ECO:0000256" key="6">
    <source>
        <dbReference type="ARBA" id="ARBA00023136"/>
    </source>
</evidence>
<feature type="transmembrane region" description="Helical" evidence="7">
    <location>
        <begin position="84"/>
        <end position="104"/>
    </location>
</feature>
<dbReference type="InterPro" id="IPR035906">
    <property type="entry name" value="MetI-like_sf"/>
</dbReference>
<feature type="transmembrane region" description="Helical" evidence="7">
    <location>
        <begin position="24"/>
        <end position="42"/>
    </location>
</feature>
<evidence type="ECO:0000256" key="1">
    <source>
        <dbReference type="ARBA" id="ARBA00004651"/>
    </source>
</evidence>
<accession>A0A1B1Z4N7</accession>
<dbReference type="GO" id="GO:0055085">
    <property type="term" value="P:transmembrane transport"/>
    <property type="evidence" value="ECO:0007669"/>
    <property type="project" value="InterPro"/>
</dbReference>
<sequence length="267" mass="30007">MNKTTTNKTHVEYLQRLKKEKRNVVFVQTFIFIVFILLWEVSSNKGWINPLLFSSPKRIGYLLMDKFSNASLFSHVGITLSETILSFLLGTILGTLFATLLWWLPFLSKVLDPYLVVLNALPKVALAPILIVALGPNFTSILAIGILITVIITIMVVYASFINVEPNYIKVIQTLGGSKFHCFKEVILPACFPTIISVLKVNVGLAWVSVIMGEFLVSKQGLGYMIIYGFQVFNFTLVLLGLLIIAAFATIMYQLVEILERKLIKNR</sequence>
<reference evidence="9 10" key="1">
    <citation type="submission" date="2016-08" db="EMBL/GenBank/DDBJ databases">
        <title>Complete genome sequence of Fictibacillus arsenicus G25-54, a strain with toxicity to nematodes and a potential arsenic-resistance activity.</title>
        <authorList>
            <person name="Zheng Z."/>
        </authorList>
    </citation>
    <scope>NUCLEOTIDE SEQUENCE [LARGE SCALE GENOMIC DNA]</scope>
    <source>
        <strain evidence="9 10">G25-54</strain>
    </source>
</reference>
<feature type="transmembrane region" description="Helical" evidence="7">
    <location>
        <begin position="116"/>
        <end position="135"/>
    </location>
</feature>
<evidence type="ECO:0000256" key="2">
    <source>
        <dbReference type="ARBA" id="ARBA00022448"/>
    </source>
</evidence>
<evidence type="ECO:0000256" key="5">
    <source>
        <dbReference type="ARBA" id="ARBA00022989"/>
    </source>
</evidence>
<dbReference type="CDD" id="cd06261">
    <property type="entry name" value="TM_PBP2"/>
    <property type="match status" value="1"/>
</dbReference>
<feature type="transmembrane region" description="Helical" evidence="7">
    <location>
        <begin position="232"/>
        <end position="256"/>
    </location>
</feature>
<keyword evidence="3" id="KW-1003">Cell membrane</keyword>
<evidence type="ECO:0000256" key="7">
    <source>
        <dbReference type="RuleBase" id="RU363032"/>
    </source>
</evidence>
<evidence type="ECO:0000313" key="10">
    <source>
        <dbReference type="Proteomes" id="UP000077412"/>
    </source>
</evidence>
<gene>
    <name evidence="9" type="ORF">ABE41_010190</name>
</gene>
<dbReference type="SUPFAM" id="SSF161098">
    <property type="entry name" value="MetI-like"/>
    <property type="match status" value="1"/>
</dbReference>
<evidence type="ECO:0000256" key="3">
    <source>
        <dbReference type="ARBA" id="ARBA00022475"/>
    </source>
</evidence>
<dbReference type="OrthoDB" id="9783295at2"/>
<dbReference type="PANTHER" id="PTHR30151">
    <property type="entry name" value="ALKANE SULFONATE ABC TRANSPORTER-RELATED, MEMBRANE SUBUNIT"/>
    <property type="match status" value="1"/>
</dbReference>
<feature type="transmembrane region" description="Helical" evidence="7">
    <location>
        <begin position="141"/>
        <end position="165"/>
    </location>
</feature>
<evidence type="ECO:0000313" key="9">
    <source>
        <dbReference type="EMBL" id="ANX12381.1"/>
    </source>
</evidence>
<evidence type="ECO:0000259" key="8">
    <source>
        <dbReference type="PROSITE" id="PS50928"/>
    </source>
</evidence>
<keyword evidence="10" id="KW-1185">Reference proteome</keyword>
<dbReference type="STRING" id="255247.ABE41_010190"/>
<organism evidence="9 10">
    <name type="scientific">Fictibacillus arsenicus</name>
    <dbReference type="NCBI Taxonomy" id="255247"/>
    <lineage>
        <taxon>Bacteria</taxon>
        <taxon>Bacillati</taxon>
        <taxon>Bacillota</taxon>
        <taxon>Bacilli</taxon>
        <taxon>Bacillales</taxon>
        <taxon>Fictibacillaceae</taxon>
        <taxon>Fictibacillus</taxon>
    </lineage>
</organism>
<keyword evidence="6 7" id="KW-0472">Membrane</keyword>
<dbReference type="Proteomes" id="UP000077412">
    <property type="component" value="Chromosome"/>
</dbReference>
<proteinExistence type="inferred from homology"/>
<dbReference type="KEGG" id="far:ABE41_010190"/>
<keyword evidence="5 7" id="KW-1133">Transmembrane helix</keyword>
<dbReference type="Gene3D" id="1.10.3720.10">
    <property type="entry name" value="MetI-like"/>
    <property type="match status" value="1"/>
</dbReference>
<keyword evidence="4 7" id="KW-0812">Transmembrane</keyword>
<comment type="similarity">
    <text evidence="7">Belongs to the binding-protein-dependent transport system permease family.</text>
</comment>
<dbReference type="GO" id="GO:0005886">
    <property type="term" value="C:plasma membrane"/>
    <property type="evidence" value="ECO:0007669"/>
    <property type="project" value="UniProtKB-SubCell"/>
</dbReference>
<dbReference type="PANTHER" id="PTHR30151:SF19">
    <property type="entry name" value="ABC TRANSPORTER PERMEASE"/>
    <property type="match status" value="1"/>
</dbReference>
<comment type="subcellular location">
    <subcellularLocation>
        <location evidence="1 7">Cell membrane</location>
        <topology evidence="1 7">Multi-pass membrane protein</topology>
    </subcellularLocation>
</comment>
<protein>
    <submittedName>
        <fullName evidence="9">ABC transporter permease</fullName>
    </submittedName>
</protein>
<feature type="domain" description="ABC transmembrane type-1" evidence="8">
    <location>
        <begin position="72"/>
        <end position="256"/>
    </location>
</feature>
<dbReference type="AlphaFoldDB" id="A0A1B1Z4N7"/>
<dbReference type="PROSITE" id="PS50928">
    <property type="entry name" value="ABC_TM1"/>
    <property type="match status" value="1"/>
</dbReference>
<keyword evidence="2 7" id="KW-0813">Transport</keyword>
<feature type="transmembrane region" description="Helical" evidence="7">
    <location>
        <begin position="186"/>
        <end position="212"/>
    </location>
</feature>
<dbReference type="Pfam" id="PF00528">
    <property type="entry name" value="BPD_transp_1"/>
    <property type="match status" value="1"/>
</dbReference>